<dbReference type="InterPro" id="IPR029442">
    <property type="entry name" value="GyrI-like"/>
</dbReference>
<evidence type="ECO:0000313" key="3">
    <source>
        <dbReference type="Proteomes" id="UP000054314"/>
    </source>
</evidence>
<dbReference type="InterPro" id="IPR011256">
    <property type="entry name" value="Reg_factor_effector_dom_sf"/>
</dbReference>
<evidence type="ECO:0000313" key="2">
    <source>
        <dbReference type="EMBL" id="KGM14227.1"/>
    </source>
</evidence>
<dbReference type="SMART" id="SM00871">
    <property type="entry name" value="AraC_E_bind"/>
    <property type="match status" value="1"/>
</dbReference>
<dbReference type="SUPFAM" id="SSF55136">
    <property type="entry name" value="Probable bacterial effector-binding domain"/>
    <property type="match status" value="1"/>
</dbReference>
<dbReference type="InterPro" id="IPR010499">
    <property type="entry name" value="AraC_E-bd"/>
</dbReference>
<accession>A0A0A0C2Q0</accession>
<dbReference type="RefSeq" id="WP_052104860.1">
    <property type="nucleotide sequence ID" value="NZ_AXCZ01000009.1"/>
</dbReference>
<dbReference type="Proteomes" id="UP000054314">
    <property type="component" value="Unassembled WGS sequence"/>
</dbReference>
<dbReference type="OrthoDB" id="7849865at2"/>
<dbReference type="EMBL" id="AXCZ01000009">
    <property type="protein sequence ID" value="KGM14227.1"/>
    <property type="molecule type" value="Genomic_DNA"/>
</dbReference>
<sequence>MSVEITHRTLAPRVVASVRDTIPTYRDEGLLWQRLMSALPAAGARPAEGGTASATFHDPEPVETGPDVEVQLDVAAPFTGSTELACVEVGEQQVACAVLRGPYDGIGEVMEALGRWIPEQGLTFAGPMFTIYVVSPSEDPDPSAWVTEVCVPVAPAG</sequence>
<comment type="caution">
    <text evidence="2">The sequence shown here is derived from an EMBL/GenBank/DDBJ whole genome shotgun (WGS) entry which is preliminary data.</text>
</comment>
<gene>
    <name evidence="2" type="ORF">N869_01455</name>
</gene>
<dbReference type="Gene3D" id="3.20.80.10">
    <property type="entry name" value="Regulatory factor, effector binding domain"/>
    <property type="match status" value="1"/>
</dbReference>
<reference evidence="2 3" key="1">
    <citation type="submission" date="2013-08" db="EMBL/GenBank/DDBJ databases">
        <title>Genome sequencing of Cellulomonas bogoriensis 69B4.</title>
        <authorList>
            <person name="Chen F."/>
            <person name="Li Y."/>
            <person name="Wang G."/>
        </authorList>
    </citation>
    <scope>NUCLEOTIDE SEQUENCE [LARGE SCALE GENOMIC DNA]</scope>
    <source>
        <strain evidence="2 3">69B4</strain>
    </source>
</reference>
<keyword evidence="3" id="KW-1185">Reference proteome</keyword>
<organism evidence="2 3">
    <name type="scientific">Cellulomonas bogoriensis 69B4 = DSM 16987</name>
    <dbReference type="NCBI Taxonomy" id="1386082"/>
    <lineage>
        <taxon>Bacteria</taxon>
        <taxon>Bacillati</taxon>
        <taxon>Actinomycetota</taxon>
        <taxon>Actinomycetes</taxon>
        <taxon>Micrococcales</taxon>
        <taxon>Cellulomonadaceae</taxon>
        <taxon>Cellulomonas</taxon>
    </lineage>
</organism>
<dbReference type="Pfam" id="PF06445">
    <property type="entry name" value="GyrI-like"/>
    <property type="match status" value="1"/>
</dbReference>
<protein>
    <submittedName>
        <fullName evidence="2">GyrI protein</fullName>
    </submittedName>
</protein>
<evidence type="ECO:0000259" key="1">
    <source>
        <dbReference type="SMART" id="SM00871"/>
    </source>
</evidence>
<dbReference type="AlphaFoldDB" id="A0A0A0C2Q0"/>
<feature type="domain" description="AraC effector-binding" evidence="1">
    <location>
        <begin position="1"/>
        <end position="154"/>
    </location>
</feature>
<name>A0A0A0C2Q0_9CELL</name>
<proteinExistence type="predicted"/>